<feature type="domain" description="AB hydrolase-1" evidence="1">
    <location>
        <begin position="29"/>
        <end position="281"/>
    </location>
</feature>
<evidence type="ECO:0000313" key="2">
    <source>
        <dbReference type="EMBL" id="TGD82366.1"/>
    </source>
</evidence>
<protein>
    <submittedName>
        <fullName evidence="2">Alpha/beta hydrolase</fullName>
    </submittedName>
</protein>
<evidence type="ECO:0000313" key="3">
    <source>
        <dbReference type="Proteomes" id="UP000298284"/>
    </source>
</evidence>
<reference evidence="2 3" key="1">
    <citation type="submission" date="2019-04" db="EMBL/GenBank/DDBJ databases">
        <authorList>
            <person name="Feng G."/>
            <person name="Zhang J."/>
            <person name="Zhu H."/>
        </authorList>
    </citation>
    <scope>NUCLEOTIDE SEQUENCE [LARGE SCALE GENOMIC DNA]</scope>
    <source>
        <strain evidence="2 3">JCM 19491</strain>
    </source>
</reference>
<sequence>MLSSSEFVTISLPDQRTLSLRRYGNPKHPAVLFFHGYASSCLGVPDVPAVLSRLGLQVLAPDRPGVGQSTAPEHTTLELVAADAVAALDALDVPIPLAVAAWSGGGPYAMALAALYPQRVASLHLLSTVLPLGDPHAYPRLTLPWKATRFANDYLSALGRVALAAVSRKWEKEPEKTIDEYLMLLGPAERAVRFQHPTREILRDAAVRGFAQNGLGVFLDGQALCRAPTFQLSAIQATTTLWHGSNDGVWAPDNITYLTTHIPQAHLRLIPGESHMLYLNHWEAILNDIRADLPPYV</sequence>
<proteinExistence type="predicted"/>
<dbReference type="PANTHER" id="PTHR43433:SF5">
    <property type="entry name" value="AB HYDROLASE-1 DOMAIN-CONTAINING PROTEIN"/>
    <property type="match status" value="1"/>
</dbReference>
<organism evidence="2 3">
    <name type="scientific">Hymenobacter wooponensis</name>
    <dbReference type="NCBI Taxonomy" id="1525360"/>
    <lineage>
        <taxon>Bacteria</taxon>
        <taxon>Pseudomonadati</taxon>
        <taxon>Bacteroidota</taxon>
        <taxon>Cytophagia</taxon>
        <taxon>Cytophagales</taxon>
        <taxon>Hymenobacteraceae</taxon>
        <taxon>Hymenobacter</taxon>
    </lineage>
</organism>
<keyword evidence="2" id="KW-0378">Hydrolase</keyword>
<gene>
    <name evidence="2" type="ORF">EU557_00835</name>
</gene>
<dbReference type="Pfam" id="PF00561">
    <property type="entry name" value="Abhydrolase_1"/>
    <property type="match status" value="1"/>
</dbReference>
<dbReference type="AlphaFoldDB" id="A0A4Z0MSV3"/>
<dbReference type="InterPro" id="IPR050471">
    <property type="entry name" value="AB_hydrolase"/>
</dbReference>
<dbReference type="Gene3D" id="3.40.50.1820">
    <property type="entry name" value="alpha/beta hydrolase"/>
    <property type="match status" value="1"/>
</dbReference>
<dbReference type="PANTHER" id="PTHR43433">
    <property type="entry name" value="HYDROLASE, ALPHA/BETA FOLD FAMILY PROTEIN"/>
    <property type="match status" value="1"/>
</dbReference>
<dbReference type="EMBL" id="SRKZ01000001">
    <property type="protein sequence ID" value="TGD82366.1"/>
    <property type="molecule type" value="Genomic_DNA"/>
</dbReference>
<dbReference type="GO" id="GO:0016787">
    <property type="term" value="F:hydrolase activity"/>
    <property type="evidence" value="ECO:0007669"/>
    <property type="project" value="UniProtKB-KW"/>
</dbReference>
<dbReference type="PRINTS" id="PR00111">
    <property type="entry name" value="ABHYDROLASE"/>
</dbReference>
<name>A0A4Z0MSV3_9BACT</name>
<dbReference type="OrthoDB" id="9773293at2"/>
<dbReference type="RefSeq" id="WP_135528530.1">
    <property type="nucleotide sequence ID" value="NZ_SRKZ01000001.1"/>
</dbReference>
<evidence type="ECO:0000259" key="1">
    <source>
        <dbReference type="Pfam" id="PF00561"/>
    </source>
</evidence>
<dbReference type="SUPFAM" id="SSF53474">
    <property type="entry name" value="alpha/beta-Hydrolases"/>
    <property type="match status" value="1"/>
</dbReference>
<dbReference type="InterPro" id="IPR000073">
    <property type="entry name" value="AB_hydrolase_1"/>
</dbReference>
<dbReference type="InterPro" id="IPR029058">
    <property type="entry name" value="AB_hydrolase_fold"/>
</dbReference>
<comment type="caution">
    <text evidence="2">The sequence shown here is derived from an EMBL/GenBank/DDBJ whole genome shotgun (WGS) entry which is preliminary data.</text>
</comment>
<accession>A0A4Z0MSV3</accession>
<keyword evidence="3" id="KW-1185">Reference proteome</keyword>
<dbReference type="Proteomes" id="UP000298284">
    <property type="component" value="Unassembled WGS sequence"/>
</dbReference>